<evidence type="ECO:0000313" key="8">
    <source>
        <dbReference type="EMBL" id="MBK9982921.1"/>
    </source>
</evidence>
<accession>A0A9D7SVC4</accession>
<dbReference type="Pfam" id="PF25967">
    <property type="entry name" value="RND-MFP_C"/>
    <property type="match status" value="1"/>
</dbReference>
<evidence type="ECO:0000259" key="5">
    <source>
        <dbReference type="Pfam" id="PF25917"/>
    </source>
</evidence>
<dbReference type="Pfam" id="PF25917">
    <property type="entry name" value="BSH_RND"/>
    <property type="match status" value="1"/>
</dbReference>
<feature type="domain" description="Multidrug resistance protein MdtA-like C-terminal permuted SH3" evidence="7">
    <location>
        <begin position="268"/>
        <end position="326"/>
    </location>
</feature>
<comment type="caution">
    <text evidence="8">The sequence shown here is derived from an EMBL/GenBank/DDBJ whole genome shotgun (WGS) entry which is preliminary data.</text>
</comment>
<feature type="domain" description="Multidrug resistance protein MdtA-like alpha-helical hairpin" evidence="4">
    <location>
        <begin position="93"/>
        <end position="147"/>
    </location>
</feature>
<evidence type="ECO:0000313" key="9">
    <source>
        <dbReference type="Proteomes" id="UP000808337"/>
    </source>
</evidence>
<reference evidence="8 9" key="1">
    <citation type="submission" date="2020-10" db="EMBL/GenBank/DDBJ databases">
        <title>Connecting structure to function with the recovery of over 1000 high-quality activated sludge metagenome-assembled genomes encoding full-length rRNA genes using long-read sequencing.</title>
        <authorList>
            <person name="Singleton C.M."/>
            <person name="Petriglieri F."/>
            <person name="Kristensen J.M."/>
            <person name="Kirkegaard R.H."/>
            <person name="Michaelsen T.Y."/>
            <person name="Andersen M.H."/>
            <person name="Karst S.M."/>
            <person name="Dueholm M.S."/>
            <person name="Nielsen P.H."/>
            <person name="Albertsen M."/>
        </authorList>
    </citation>
    <scope>NUCLEOTIDE SEQUENCE [LARGE SCALE GENOMIC DNA]</scope>
    <source>
        <strain evidence="8">Ribe_18-Q3-R11-54_MAXAC.273</strain>
    </source>
</reference>
<dbReference type="InterPro" id="IPR058625">
    <property type="entry name" value="MdtA-like_BSH"/>
</dbReference>
<keyword evidence="3" id="KW-0813">Transport</keyword>
<dbReference type="PANTHER" id="PTHR30469">
    <property type="entry name" value="MULTIDRUG RESISTANCE PROTEIN MDTA"/>
    <property type="match status" value="1"/>
</dbReference>
<evidence type="ECO:0000256" key="1">
    <source>
        <dbReference type="ARBA" id="ARBA00004196"/>
    </source>
</evidence>
<dbReference type="Gene3D" id="2.40.50.100">
    <property type="match status" value="1"/>
</dbReference>
<evidence type="ECO:0000259" key="7">
    <source>
        <dbReference type="Pfam" id="PF25967"/>
    </source>
</evidence>
<evidence type="ECO:0000259" key="4">
    <source>
        <dbReference type="Pfam" id="PF25876"/>
    </source>
</evidence>
<evidence type="ECO:0000256" key="2">
    <source>
        <dbReference type="ARBA" id="ARBA00009477"/>
    </source>
</evidence>
<dbReference type="PANTHER" id="PTHR30469:SF36">
    <property type="entry name" value="BLL3903 PROTEIN"/>
    <property type="match status" value="1"/>
</dbReference>
<dbReference type="Pfam" id="PF25876">
    <property type="entry name" value="HH_MFP_RND"/>
    <property type="match status" value="1"/>
</dbReference>
<dbReference type="InterPro" id="IPR006143">
    <property type="entry name" value="RND_pump_MFP"/>
</dbReference>
<protein>
    <submittedName>
        <fullName evidence="8">Efflux RND transporter periplasmic adaptor subunit</fullName>
    </submittedName>
</protein>
<dbReference type="Gene3D" id="2.40.30.170">
    <property type="match status" value="1"/>
</dbReference>
<organism evidence="8 9">
    <name type="scientific">Candidatus Opimibacter skivensis</name>
    <dbReference type="NCBI Taxonomy" id="2982028"/>
    <lineage>
        <taxon>Bacteria</taxon>
        <taxon>Pseudomonadati</taxon>
        <taxon>Bacteroidota</taxon>
        <taxon>Saprospiria</taxon>
        <taxon>Saprospirales</taxon>
        <taxon>Saprospiraceae</taxon>
        <taxon>Candidatus Opimibacter</taxon>
    </lineage>
</organism>
<dbReference type="GO" id="GO:1990281">
    <property type="term" value="C:efflux pump complex"/>
    <property type="evidence" value="ECO:0007669"/>
    <property type="project" value="TreeGrafter"/>
</dbReference>
<dbReference type="EMBL" id="JADKGY010000008">
    <property type="protein sequence ID" value="MBK9982921.1"/>
    <property type="molecule type" value="Genomic_DNA"/>
</dbReference>
<proteinExistence type="inferred from homology"/>
<dbReference type="Gene3D" id="1.10.287.470">
    <property type="entry name" value="Helix hairpin bin"/>
    <property type="match status" value="1"/>
</dbReference>
<feature type="domain" description="Multidrug resistance protein MdtA-like barrel-sandwich hybrid" evidence="5">
    <location>
        <begin position="58"/>
        <end position="177"/>
    </location>
</feature>
<dbReference type="SUPFAM" id="SSF111369">
    <property type="entry name" value="HlyD-like secretion proteins"/>
    <property type="match status" value="1"/>
</dbReference>
<name>A0A9D7SVC4_9BACT</name>
<dbReference type="Gene3D" id="2.40.420.20">
    <property type="match status" value="1"/>
</dbReference>
<dbReference type="InterPro" id="IPR058792">
    <property type="entry name" value="Beta-barrel_RND_2"/>
</dbReference>
<comment type="similarity">
    <text evidence="2">Belongs to the membrane fusion protein (MFP) (TC 8.A.1) family.</text>
</comment>
<evidence type="ECO:0000256" key="3">
    <source>
        <dbReference type="ARBA" id="ARBA00022448"/>
    </source>
</evidence>
<comment type="subcellular location">
    <subcellularLocation>
        <location evidence="1">Cell envelope</location>
    </subcellularLocation>
</comment>
<dbReference type="Pfam" id="PF25954">
    <property type="entry name" value="Beta-barrel_RND_2"/>
    <property type="match status" value="1"/>
</dbReference>
<evidence type="ECO:0000259" key="6">
    <source>
        <dbReference type="Pfam" id="PF25954"/>
    </source>
</evidence>
<feature type="domain" description="CusB-like beta-barrel" evidence="6">
    <location>
        <begin position="191"/>
        <end position="261"/>
    </location>
</feature>
<dbReference type="InterPro" id="IPR058624">
    <property type="entry name" value="MdtA-like_HH"/>
</dbReference>
<dbReference type="GO" id="GO:0015562">
    <property type="term" value="F:efflux transmembrane transporter activity"/>
    <property type="evidence" value="ECO:0007669"/>
    <property type="project" value="TreeGrafter"/>
</dbReference>
<sequence length="341" mass="36791">MLLLVLSSFICCKSKKDSPAALATNAAPPALRVEGMIASSQSLSANIEVPGTILAFETTEIHPEVSGRLVSLNIKEGTNVSQGALLAKLYDGDLQAQMRKLDVQLKIADQTEKRQAELLKIQGISQQEYDLSLLEVQSLKADKDIVQESIRKTEIKAPFSGKLGLKNVSPGAYVTPSTVMTSISQVNKLKIQFNVPERYGSRLKNGLTISFTVDGSSTTFTANIIATEIEIDENTRSLAVRALVNQQDKVLIPGTFAKVKIVLGENANALLVPNDAILPLGRKKQIYLYKAGKGMPTDITTGVRDSTNLEVVSGLKLGDTVITSGILFLRPGINVELSKIK</sequence>
<dbReference type="InterPro" id="IPR058627">
    <property type="entry name" value="MdtA-like_C"/>
</dbReference>
<dbReference type="AlphaFoldDB" id="A0A9D7SVC4"/>
<dbReference type="NCBIfam" id="TIGR01730">
    <property type="entry name" value="RND_mfp"/>
    <property type="match status" value="1"/>
</dbReference>
<gene>
    <name evidence="8" type="ORF">IPP15_10960</name>
</gene>
<dbReference type="Proteomes" id="UP000808337">
    <property type="component" value="Unassembled WGS sequence"/>
</dbReference>